<reference evidence="1 2" key="1">
    <citation type="journal article" date="2024" name="BMC Biol.">
        <title>Comparative genomics of Ascetosporea gives new insight into the evolutionary basis for animal parasitism in Rhizaria.</title>
        <authorList>
            <person name="Hiltunen Thoren M."/>
            <person name="Onut-Brannstrom I."/>
            <person name="Alfjorden A."/>
            <person name="Peckova H."/>
            <person name="Swords F."/>
            <person name="Hooper C."/>
            <person name="Holzer A.S."/>
            <person name="Bass D."/>
            <person name="Burki F."/>
        </authorList>
    </citation>
    <scope>NUCLEOTIDE SEQUENCE [LARGE SCALE GENOMIC DNA]</scope>
    <source>
        <strain evidence="1">20-A016</strain>
    </source>
</reference>
<dbReference type="Proteomes" id="UP001439008">
    <property type="component" value="Unassembled WGS sequence"/>
</dbReference>
<comment type="caution">
    <text evidence="1">The sequence shown here is derived from an EMBL/GenBank/DDBJ whole genome shotgun (WGS) entry which is preliminary data.</text>
</comment>
<feature type="non-terminal residue" evidence="1">
    <location>
        <position position="151"/>
    </location>
</feature>
<keyword evidence="2" id="KW-1185">Reference proteome</keyword>
<proteinExistence type="predicted"/>
<evidence type="ECO:0000313" key="1">
    <source>
        <dbReference type="EMBL" id="MES1923593.1"/>
    </source>
</evidence>
<protein>
    <submittedName>
        <fullName evidence="1">Uncharacterized protein</fullName>
    </submittedName>
</protein>
<organism evidence="1 2">
    <name type="scientific">Bonamia ostreae</name>
    <dbReference type="NCBI Taxonomy" id="126728"/>
    <lineage>
        <taxon>Eukaryota</taxon>
        <taxon>Sar</taxon>
        <taxon>Rhizaria</taxon>
        <taxon>Endomyxa</taxon>
        <taxon>Ascetosporea</taxon>
        <taxon>Haplosporida</taxon>
        <taxon>Bonamia</taxon>
    </lineage>
</organism>
<name>A0ABV2AVA7_9EUKA</name>
<evidence type="ECO:0000313" key="2">
    <source>
        <dbReference type="Proteomes" id="UP001439008"/>
    </source>
</evidence>
<sequence length="151" mass="16813">MIYDECSRFPDGMWTENEGNMANPDGGHVTWVAVSNPREPRGGFVRCFYDWSSVWTGFQVDMEEVNQDTNGGFDEHIKNAKILYGGEHTPEYRCYIKSEFTLSVGTGIFTVAELQRLRYSEIDLHASALARSQIGVDVSTGVSKASSAICV</sequence>
<gene>
    <name evidence="1" type="ORF">MHBO_005192</name>
</gene>
<dbReference type="EMBL" id="JBDODL010007050">
    <property type="protein sequence ID" value="MES1923593.1"/>
    <property type="molecule type" value="Genomic_DNA"/>
</dbReference>
<accession>A0ABV2AVA7</accession>